<dbReference type="PANTHER" id="PTHR36302">
    <property type="entry name" value="BLR7088 PROTEIN"/>
    <property type="match status" value="1"/>
</dbReference>
<evidence type="ECO:0000313" key="2">
    <source>
        <dbReference type="EMBL" id="BBF69170.1"/>
    </source>
</evidence>
<dbReference type="EMBL" id="AP018817">
    <property type="protein sequence ID" value="BBF69170.1"/>
    <property type="molecule type" value="Genomic_DNA"/>
</dbReference>
<dbReference type="Proteomes" id="UP001059971">
    <property type="component" value="Chromosome 1"/>
</dbReference>
<dbReference type="SUPFAM" id="SSF110087">
    <property type="entry name" value="DR1885-like metal-binding protein"/>
    <property type="match status" value="1"/>
</dbReference>
<keyword evidence="1" id="KW-0732">Signal</keyword>
<dbReference type="InterPro" id="IPR036182">
    <property type="entry name" value="PCuAC_sf"/>
</dbReference>
<dbReference type="InterPro" id="IPR007410">
    <property type="entry name" value="LpqE-like"/>
</dbReference>
<evidence type="ECO:0000313" key="3">
    <source>
        <dbReference type="Proteomes" id="UP001059971"/>
    </source>
</evidence>
<sequence>MEHPMRAPLILFALAAPMLLGACGDPAPSYIDQAWVQLSPNKDRPSAGYFVIHGGDAGTQLRGVLTDYALKVAMHESIDKDGMVTMEAIDTVDVPAKGQVAFAPGGKHLMLWGINDTAISRGKMQLTFLMGNGDRLLVDAVIRKPEAAGAASPKPEGHEGH</sequence>
<name>A0ABN5WFW2_9SPHN</name>
<organism evidence="2 3">
    <name type="scientific">Sphingomonas bisphenolicum</name>
    <dbReference type="NCBI Taxonomy" id="296544"/>
    <lineage>
        <taxon>Bacteria</taxon>
        <taxon>Pseudomonadati</taxon>
        <taxon>Pseudomonadota</taxon>
        <taxon>Alphaproteobacteria</taxon>
        <taxon>Sphingomonadales</taxon>
        <taxon>Sphingomonadaceae</taxon>
        <taxon>Sphingomonas</taxon>
    </lineage>
</organism>
<dbReference type="PROSITE" id="PS51257">
    <property type="entry name" value="PROKAR_LIPOPROTEIN"/>
    <property type="match status" value="1"/>
</dbReference>
<dbReference type="InterPro" id="IPR058248">
    <property type="entry name" value="Lxx211020-like"/>
</dbReference>
<proteinExistence type="predicted"/>
<dbReference type="Pfam" id="PF04314">
    <property type="entry name" value="PCuAC"/>
    <property type="match status" value="1"/>
</dbReference>
<feature type="chain" id="PRO_5045829840" evidence="1">
    <location>
        <begin position="23"/>
        <end position="161"/>
    </location>
</feature>
<gene>
    <name evidence="2" type="ORF">SBA_ch1_13700</name>
</gene>
<reference evidence="2" key="1">
    <citation type="submission" date="2018-07" db="EMBL/GenBank/DDBJ databases">
        <title>Complete genome sequence of Sphingomonas bisphenolicum strain AO1, a bisphenol A degradative bacterium isolated from Japanese farm field.</title>
        <authorList>
            <person name="Murakami M."/>
            <person name="Koh M."/>
            <person name="Koba S."/>
            <person name="Matsumura Y."/>
        </authorList>
    </citation>
    <scope>NUCLEOTIDE SEQUENCE</scope>
    <source>
        <strain evidence="2">AO1</strain>
    </source>
</reference>
<feature type="signal peptide" evidence="1">
    <location>
        <begin position="1"/>
        <end position="22"/>
    </location>
</feature>
<protein>
    <submittedName>
        <fullName evidence="2">Transporter</fullName>
    </submittedName>
</protein>
<dbReference type="PANTHER" id="PTHR36302:SF1">
    <property type="entry name" value="COPPER CHAPERONE PCU(A)C"/>
    <property type="match status" value="1"/>
</dbReference>
<dbReference type="Gene3D" id="2.60.40.1890">
    <property type="entry name" value="PCu(A)C copper chaperone"/>
    <property type="match status" value="1"/>
</dbReference>
<evidence type="ECO:0000256" key="1">
    <source>
        <dbReference type="SAM" id="SignalP"/>
    </source>
</evidence>
<keyword evidence="3" id="KW-1185">Reference proteome</keyword>
<accession>A0ABN5WFW2</accession>